<evidence type="ECO:0000256" key="1">
    <source>
        <dbReference type="PIRSR" id="PIRSR016184-1"/>
    </source>
</evidence>
<dbReference type="NCBIfam" id="TIGR00654">
    <property type="entry name" value="PhzF_family"/>
    <property type="match status" value="1"/>
</dbReference>
<feature type="active site" evidence="1">
    <location>
        <position position="52"/>
    </location>
</feature>
<dbReference type="Gene3D" id="3.10.310.10">
    <property type="entry name" value="Diaminopimelate Epimerase, Chain A, domain 1"/>
    <property type="match status" value="2"/>
</dbReference>
<comment type="caution">
    <text evidence="2">The sequence shown here is derived from an EMBL/GenBank/DDBJ whole genome shotgun (WGS) entry which is preliminary data.</text>
</comment>
<dbReference type="PIRSF" id="PIRSF016184">
    <property type="entry name" value="PhzC_PhzF"/>
    <property type="match status" value="1"/>
</dbReference>
<dbReference type="AlphaFoldDB" id="A0A5N5QFQ2"/>
<gene>
    <name evidence="2" type="ORF">CTheo_5995</name>
</gene>
<dbReference type="PANTHER" id="PTHR13774:SF32">
    <property type="entry name" value="ANTISENSE-ENHANCING SEQUENCE 1"/>
    <property type="match status" value="1"/>
</dbReference>
<evidence type="ECO:0000313" key="3">
    <source>
        <dbReference type="Proteomes" id="UP000383932"/>
    </source>
</evidence>
<dbReference type="GO" id="GO:0005737">
    <property type="term" value="C:cytoplasm"/>
    <property type="evidence" value="ECO:0007669"/>
    <property type="project" value="TreeGrafter"/>
</dbReference>
<sequence>MASRSRQFIIMQVDVFPSSTPLSGNPVAVVLDSEGLSDETMQKFASWTNLSETTFIEPPNDPRADYKLRIFTMARELPFAGHPTLGSCRAWLEDGGKPKKEGEIIQECGVGLVTIKSDPSSGRLSFAAPDFIQEGDVSPEDLKHMCDAMDISTSEVLKCRWIDNGPGWAGLILKSAEDVLAIKTDGINQGKGINWGVVGPYPKAQDQVQRALRGDISHSQLADEDNGTPHFELRAFVPNESFIEDPVTGSLNAGVGKWLISGGFAPQTYVASQGTCLGREGRVYVTADKALVQDGDVWIGGETRVCIAGMVAL</sequence>
<proteinExistence type="predicted"/>
<reference evidence="2 3" key="1">
    <citation type="journal article" date="2019" name="Fungal Biol. Biotechnol.">
        <title>Draft genome sequence of fastidious pathogen Ceratobasidium theobromae, which causes vascular-streak dieback in Theobroma cacao.</title>
        <authorList>
            <person name="Ali S.S."/>
            <person name="Asman A."/>
            <person name="Shao J."/>
            <person name="Firmansyah A.P."/>
            <person name="Susilo A.W."/>
            <person name="Rosmana A."/>
            <person name="McMahon P."/>
            <person name="Junaid M."/>
            <person name="Guest D."/>
            <person name="Kheng T.Y."/>
            <person name="Meinhardt L.W."/>
            <person name="Bailey B.A."/>
        </authorList>
    </citation>
    <scope>NUCLEOTIDE SEQUENCE [LARGE SCALE GENOMIC DNA]</scope>
    <source>
        <strain evidence="2 3">CT2</strain>
    </source>
</reference>
<keyword evidence="3" id="KW-1185">Reference proteome</keyword>
<dbReference type="SUPFAM" id="SSF54506">
    <property type="entry name" value="Diaminopimelate epimerase-like"/>
    <property type="match status" value="1"/>
</dbReference>
<protein>
    <submittedName>
        <fullName evidence="2">Uncharacterized protein</fullName>
    </submittedName>
</protein>
<dbReference type="Pfam" id="PF02567">
    <property type="entry name" value="PhzC-PhzF"/>
    <property type="match status" value="1"/>
</dbReference>
<dbReference type="EMBL" id="SSOP01000160">
    <property type="protein sequence ID" value="KAB5590570.1"/>
    <property type="molecule type" value="Genomic_DNA"/>
</dbReference>
<organism evidence="2 3">
    <name type="scientific">Ceratobasidium theobromae</name>
    <dbReference type="NCBI Taxonomy" id="1582974"/>
    <lineage>
        <taxon>Eukaryota</taxon>
        <taxon>Fungi</taxon>
        <taxon>Dikarya</taxon>
        <taxon>Basidiomycota</taxon>
        <taxon>Agaricomycotina</taxon>
        <taxon>Agaricomycetes</taxon>
        <taxon>Cantharellales</taxon>
        <taxon>Ceratobasidiaceae</taxon>
        <taxon>Ceratobasidium</taxon>
    </lineage>
</organism>
<dbReference type="PANTHER" id="PTHR13774">
    <property type="entry name" value="PHENAZINE BIOSYNTHESIS PROTEIN"/>
    <property type="match status" value="1"/>
</dbReference>
<name>A0A5N5QFQ2_9AGAM</name>
<dbReference type="Proteomes" id="UP000383932">
    <property type="component" value="Unassembled WGS sequence"/>
</dbReference>
<evidence type="ECO:0000313" key="2">
    <source>
        <dbReference type="EMBL" id="KAB5590570.1"/>
    </source>
</evidence>
<dbReference type="InterPro" id="IPR003719">
    <property type="entry name" value="Phenazine_PhzF-like"/>
</dbReference>
<dbReference type="OrthoDB" id="75169at2759"/>
<dbReference type="GO" id="GO:0016853">
    <property type="term" value="F:isomerase activity"/>
    <property type="evidence" value="ECO:0007669"/>
    <property type="project" value="TreeGrafter"/>
</dbReference>
<accession>A0A5N5QFQ2</accession>